<proteinExistence type="predicted"/>
<reference evidence="1" key="1">
    <citation type="submission" date="2018-05" db="EMBL/GenBank/DDBJ databases">
        <authorList>
            <person name="Lanie J.A."/>
            <person name="Ng W.-L."/>
            <person name="Kazmierczak K.M."/>
            <person name="Andrzejewski T.M."/>
            <person name="Davidsen T.M."/>
            <person name="Wayne K.J."/>
            <person name="Tettelin H."/>
            <person name="Glass J.I."/>
            <person name="Rusch D."/>
            <person name="Podicherti R."/>
            <person name="Tsui H.-C.T."/>
            <person name="Winkler M.E."/>
        </authorList>
    </citation>
    <scope>NUCLEOTIDE SEQUENCE</scope>
</reference>
<name>A0A382EIV7_9ZZZZ</name>
<organism evidence="1">
    <name type="scientific">marine metagenome</name>
    <dbReference type="NCBI Taxonomy" id="408172"/>
    <lineage>
        <taxon>unclassified sequences</taxon>
        <taxon>metagenomes</taxon>
        <taxon>ecological metagenomes</taxon>
    </lineage>
</organism>
<protein>
    <submittedName>
        <fullName evidence="1">Uncharacterized protein</fullName>
    </submittedName>
</protein>
<dbReference type="AlphaFoldDB" id="A0A382EIV7"/>
<sequence length="145" mass="15779">MASVDGDVISQAIIWHTVREAMPKAPSQAREAMNLIFSGLVPANDAVRVPADGKSATAMVRTMLRVGPSRARRHALPLLETFVNSYSVESVDDERLRTRATMSIGKVVKLFRERGYPVGVACANVNGTIFAVPYLIDPNAPGSRW</sequence>
<gene>
    <name evidence="1" type="ORF">METZ01_LOCUS202727</name>
</gene>
<evidence type="ECO:0000313" key="1">
    <source>
        <dbReference type="EMBL" id="SVB49873.1"/>
    </source>
</evidence>
<dbReference type="EMBL" id="UINC01044423">
    <property type="protein sequence ID" value="SVB49873.1"/>
    <property type="molecule type" value="Genomic_DNA"/>
</dbReference>
<accession>A0A382EIV7</accession>